<comment type="caution">
    <text evidence="1">The sequence shown here is derived from an EMBL/GenBank/DDBJ whole genome shotgun (WGS) entry which is preliminary data.</text>
</comment>
<gene>
    <name evidence="1" type="ORF">FA95DRAFT_1583459</name>
</gene>
<protein>
    <submittedName>
        <fullName evidence="1">Uncharacterized protein</fullName>
    </submittedName>
</protein>
<reference evidence="1" key="2">
    <citation type="journal article" date="2022" name="New Phytol.">
        <title>Evolutionary transition to the ectomycorrhizal habit in the genomes of a hyperdiverse lineage of mushroom-forming fungi.</title>
        <authorList>
            <person name="Looney B."/>
            <person name="Miyauchi S."/>
            <person name="Morin E."/>
            <person name="Drula E."/>
            <person name="Courty P.E."/>
            <person name="Kohler A."/>
            <person name="Kuo A."/>
            <person name="LaButti K."/>
            <person name="Pangilinan J."/>
            <person name="Lipzen A."/>
            <person name="Riley R."/>
            <person name="Andreopoulos W."/>
            <person name="He G."/>
            <person name="Johnson J."/>
            <person name="Nolan M."/>
            <person name="Tritt A."/>
            <person name="Barry K.W."/>
            <person name="Grigoriev I.V."/>
            <person name="Nagy L.G."/>
            <person name="Hibbett D."/>
            <person name="Henrissat B."/>
            <person name="Matheny P.B."/>
            <person name="Labbe J."/>
            <person name="Martin F.M."/>
        </authorList>
    </citation>
    <scope>NUCLEOTIDE SEQUENCE</scope>
    <source>
        <strain evidence="1">FP105234-sp</strain>
    </source>
</reference>
<sequence length="514" mass="55803">MAPSVLALNPLPSPDASSDEEFDFRGTAAAAAAHGAPTDDVVRYERKLGDSELSYYLPSRANGVNDMYLHLGFTAPDALLHVGRVRAVWAIMRMRHPLLAAKVVMRDYDDVRFVYTPPASADDALADADKELKYKFQTKEEARPAPEARTSDYSLFICAAHSIGDGMALHAFANDFFGLLGGGLTQGEMDALVVDEWAKRWGSPAPDRTPLPPSMEDRLPHEPGRLRNAVARVDFQNELNKQIGGQSFPRRADKTRHTVVPTVAFDAPTTAAILKKCKAHGVTIASALFAICNVAWARMSPRAQHALPMMMYAAMNVRPCLAPSPPNDSYWFLAVGYFNVILPNFLPPAGAGAQEKTFWHRARSAKAQCARAAKTPLLAARNRQMALKRGAQSRAWAREDDARDAGTWVAPPSAPAPAAESSRAPAPPSVALMGLSMLGNLDAVYKHAAFPAVAMHTLTTGSRQRHSGMLLFGYTFAGKLWVSLGYDENGFDQKTLDVFWAGVNAAMDELLVGS</sequence>
<evidence type="ECO:0000313" key="2">
    <source>
        <dbReference type="Proteomes" id="UP000814033"/>
    </source>
</evidence>
<name>A0ACB8RNE5_9AGAM</name>
<dbReference type="Proteomes" id="UP000814033">
    <property type="component" value="Unassembled WGS sequence"/>
</dbReference>
<proteinExistence type="predicted"/>
<dbReference type="EMBL" id="MU275958">
    <property type="protein sequence ID" value="KAI0045216.1"/>
    <property type="molecule type" value="Genomic_DNA"/>
</dbReference>
<keyword evidence="2" id="KW-1185">Reference proteome</keyword>
<organism evidence="1 2">
    <name type="scientific">Auriscalpium vulgare</name>
    <dbReference type="NCBI Taxonomy" id="40419"/>
    <lineage>
        <taxon>Eukaryota</taxon>
        <taxon>Fungi</taxon>
        <taxon>Dikarya</taxon>
        <taxon>Basidiomycota</taxon>
        <taxon>Agaricomycotina</taxon>
        <taxon>Agaricomycetes</taxon>
        <taxon>Russulales</taxon>
        <taxon>Auriscalpiaceae</taxon>
        <taxon>Auriscalpium</taxon>
    </lineage>
</organism>
<evidence type="ECO:0000313" key="1">
    <source>
        <dbReference type="EMBL" id="KAI0045216.1"/>
    </source>
</evidence>
<reference evidence="1" key="1">
    <citation type="submission" date="2021-02" db="EMBL/GenBank/DDBJ databases">
        <authorList>
            <consortium name="DOE Joint Genome Institute"/>
            <person name="Ahrendt S."/>
            <person name="Looney B.P."/>
            <person name="Miyauchi S."/>
            <person name="Morin E."/>
            <person name="Drula E."/>
            <person name="Courty P.E."/>
            <person name="Chicoki N."/>
            <person name="Fauchery L."/>
            <person name="Kohler A."/>
            <person name="Kuo A."/>
            <person name="Labutti K."/>
            <person name="Pangilinan J."/>
            <person name="Lipzen A."/>
            <person name="Riley R."/>
            <person name="Andreopoulos W."/>
            <person name="He G."/>
            <person name="Johnson J."/>
            <person name="Barry K.W."/>
            <person name="Grigoriev I.V."/>
            <person name="Nagy L."/>
            <person name="Hibbett D."/>
            <person name="Henrissat B."/>
            <person name="Matheny P.B."/>
            <person name="Labbe J."/>
            <person name="Martin F."/>
        </authorList>
    </citation>
    <scope>NUCLEOTIDE SEQUENCE</scope>
    <source>
        <strain evidence="1">FP105234-sp</strain>
    </source>
</reference>
<accession>A0ACB8RNE5</accession>